<dbReference type="Proteomes" id="UP000076925">
    <property type="component" value="Unassembled WGS sequence"/>
</dbReference>
<comment type="caution">
    <text evidence="1">The sequence shown here is derived from an EMBL/GenBank/DDBJ whole genome shotgun (WGS) entry which is preliminary data.</text>
</comment>
<evidence type="ECO:0000313" key="2">
    <source>
        <dbReference type="Proteomes" id="UP000076925"/>
    </source>
</evidence>
<protein>
    <submittedName>
        <fullName evidence="1">Uncharacterized protein</fullName>
    </submittedName>
</protein>
<dbReference type="OrthoDB" id="514866at2"/>
<proteinExistence type="predicted"/>
<evidence type="ECO:0000313" key="1">
    <source>
        <dbReference type="EMBL" id="KYC40295.1"/>
    </source>
</evidence>
<reference evidence="1 2" key="1">
    <citation type="journal article" date="2013" name="Genome Biol. Evol.">
        <title>Genomes of Stigonematalean cyanobacteria (subsection V) and the evolution of oxygenic photosynthesis from prokaryotes to plastids.</title>
        <authorList>
            <person name="Dagan T."/>
            <person name="Roettger M."/>
            <person name="Stucken K."/>
            <person name="Landan G."/>
            <person name="Koch R."/>
            <person name="Major P."/>
            <person name="Gould S.B."/>
            <person name="Goremykin V.V."/>
            <person name="Rippka R."/>
            <person name="Tandeau de Marsac N."/>
            <person name="Gugger M."/>
            <person name="Lockhart P.J."/>
            <person name="Allen J.F."/>
            <person name="Brune I."/>
            <person name="Maus I."/>
            <person name="Puhler A."/>
            <person name="Martin W.F."/>
        </authorList>
    </citation>
    <scope>NUCLEOTIDE SEQUENCE [LARGE SCALE GENOMIC DNA]</scope>
    <source>
        <strain evidence="1 2">PCC 7110</strain>
    </source>
</reference>
<gene>
    <name evidence="1" type="ORF">WA1_27585</name>
</gene>
<sequence>METKEKIEFAGLPLAVYREIAAHLRQVEGVEVSLIPQTSQEFDYNQSQVGGLWIEYTSSSNLQSRQRVRQILTYYQSQLKDKV</sequence>
<organism evidence="1 2">
    <name type="scientific">Scytonema hofmannii PCC 7110</name>
    <dbReference type="NCBI Taxonomy" id="128403"/>
    <lineage>
        <taxon>Bacteria</taxon>
        <taxon>Bacillati</taxon>
        <taxon>Cyanobacteriota</taxon>
        <taxon>Cyanophyceae</taxon>
        <taxon>Nostocales</taxon>
        <taxon>Scytonemataceae</taxon>
        <taxon>Scytonema</taxon>
    </lineage>
</organism>
<name>A0A139X6K7_9CYAN</name>
<dbReference type="AlphaFoldDB" id="A0A139X6K7"/>
<accession>A0A139X6K7</accession>
<dbReference type="EMBL" id="ANNX02000030">
    <property type="protein sequence ID" value="KYC40295.1"/>
    <property type="molecule type" value="Genomic_DNA"/>
</dbReference>
<dbReference type="STRING" id="128403.WA1_27585"/>
<keyword evidence="2" id="KW-1185">Reference proteome</keyword>
<dbReference type="RefSeq" id="WP_017745619.1">
    <property type="nucleotide sequence ID" value="NZ_KQ976354.1"/>
</dbReference>